<feature type="transmembrane region" description="Helical" evidence="6">
    <location>
        <begin position="72"/>
        <end position="92"/>
    </location>
</feature>
<dbReference type="PANTHER" id="PTHR30086">
    <property type="entry name" value="ARGININE EXPORTER PROTEIN ARGO"/>
    <property type="match status" value="1"/>
</dbReference>
<dbReference type="PANTHER" id="PTHR30086:SF17">
    <property type="entry name" value="LYSE FAMILY TRANSLOCATOR"/>
    <property type="match status" value="1"/>
</dbReference>
<name>A0AAW8J8C3_9GAMM</name>
<comment type="subcellular location">
    <subcellularLocation>
        <location evidence="1">Cell membrane</location>
        <topology evidence="1">Multi-pass membrane protein</topology>
    </subcellularLocation>
</comment>
<evidence type="ECO:0000256" key="1">
    <source>
        <dbReference type="ARBA" id="ARBA00004651"/>
    </source>
</evidence>
<sequence>MSIFILVATTHFIALLSPGPDFFLLVTTLLGYGRRAAHAVCVGIALGNAIILLLILYILHHMGGLDPSIVQVIKYCAAAYLLYLALRCFMALRMVDHRQSIAIQTDSKPQCRIFQHFYLGLQSSLLNPKNMIFYSSVLLLVYMQFNLWQQLGLALWMVTVVYVWNCILLKLLSRASYLQYLQAKVRWIYAISGICFLSFAFCSVYLL</sequence>
<dbReference type="RefSeq" id="WP_308981502.1">
    <property type="nucleotide sequence ID" value="NZ_JAVIDL010000016.1"/>
</dbReference>
<evidence type="ECO:0000256" key="5">
    <source>
        <dbReference type="ARBA" id="ARBA00023136"/>
    </source>
</evidence>
<evidence type="ECO:0000313" key="8">
    <source>
        <dbReference type="Proteomes" id="UP001243844"/>
    </source>
</evidence>
<dbReference type="EMBL" id="JAVIDL010000016">
    <property type="protein sequence ID" value="MDQ8936005.1"/>
    <property type="molecule type" value="Genomic_DNA"/>
</dbReference>
<keyword evidence="2" id="KW-1003">Cell membrane</keyword>
<feature type="transmembrane region" description="Helical" evidence="6">
    <location>
        <begin position="131"/>
        <end position="148"/>
    </location>
</feature>
<dbReference type="GO" id="GO:0005886">
    <property type="term" value="C:plasma membrane"/>
    <property type="evidence" value="ECO:0007669"/>
    <property type="project" value="UniProtKB-SubCell"/>
</dbReference>
<evidence type="ECO:0000256" key="3">
    <source>
        <dbReference type="ARBA" id="ARBA00022692"/>
    </source>
</evidence>
<gene>
    <name evidence="7" type="ORF">RFH47_09715</name>
</gene>
<keyword evidence="3 6" id="KW-0812">Transmembrane</keyword>
<keyword evidence="5 6" id="KW-0472">Membrane</keyword>
<evidence type="ECO:0000256" key="6">
    <source>
        <dbReference type="SAM" id="Phobius"/>
    </source>
</evidence>
<feature type="transmembrane region" description="Helical" evidence="6">
    <location>
        <begin position="12"/>
        <end position="32"/>
    </location>
</feature>
<protein>
    <submittedName>
        <fullName evidence="7">LysE family transporter</fullName>
    </submittedName>
</protein>
<evidence type="ECO:0000256" key="4">
    <source>
        <dbReference type="ARBA" id="ARBA00022989"/>
    </source>
</evidence>
<feature type="transmembrane region" description="Helical" evidence="6">
    <location>
        <begin position="185"/>
        <end position="206"/>
    </location>
</feature>
<evidence type="ECO:0000313" key="7">
    <source>
        <dbReference type="EMBL" id="MDQ8936005.1"/>
    </source>
</evidence>
<comment type="caution">
    <text evidence="7">The sequence shown here is derived from an EMBL/GenBank/DDBJ whole genome shotgun (WGS) entry which is preliminary data.</text>
</comment>
<dbReference type="AlphaFoldDB" id="A0AAW8J8C3"/>
<feature type="transmembrane region" description="Helical" evidence="6">
    <location>
        <begin position="39"/>
        <end position="60"/>
    </location>
</feature>
<dbReference type="InterPro" id="IPR001123">
    <property type="entry name" value="LeuE-type"/>
</dbReference>
<dbReference type="Proteomes" id="UP001243844">
    <property type="component" value="Unassembled WGS sequence"/>
</dbReference>
<feature type="transmembrane region" description="Helical" evidence="6">
    <location>
        <begin position="154"/>
        <end position="173"/>
    </location>
</feature>
<reference evidence="7" key="1">
    <citation type="submission" date="2023-08" db="EMBL/GenBank/DDBJ databases">
        <title>Emergence of clinically-relevant ST2 carbapenem-resistant Acinetobacter baumannii strains in hospital sewages in Zhejiang, East of China.</title>
        <authorList>
            <person name="Kaichao C."/>
            <person name="Zhang R."/>
        </authorList>
    </citation>
    <scope>NUCLEOTIDE SEQUENCE</scope>
    <source>
        <strain evidence="7">M-RB-37</strain>
    </source>
</reference>
<dbReference type="GO" id="GO:0015171">
    <property type="term" value="F:amino acid transmembrane transporter activity"/>
    <property type="evidence" value="ECO:0007669"/>
    <property type="project" value="TreeGrafter"/>
</dbReference>
<organism evidence="7 8">
    <name type="scientific">Acinetobacter rudis</name>
    <dbReference type="NCBI Taxonomy" id="632955"/>
    <lineage>
        <taxon>Bacteria</taxon>
        <taxon>Pseudomonadati</taxon>
        <taxon>Pseudomonadota</taxon>
        <taxon>Gammaproteobacteria</taxon>
        <taxon>Moraxellales</taxon>
        <taxon>Moraxellaceae</taxon>
        <taxon>Acinetobacter</taxon>
    </lineage>
</organism>
<accession>A0AAW8J8C3</accession>
<proteinExistence type="predicted"/>
<keyword evidence="4 6" id="KW-1133">Transmembrane helix</keyword>
<dbReference type="Pfam" id="PF01810">
    <property type="entry name" value="LysE"/>
    <property type="match status" value="1"/>
</dbReference>
<evidence type="ECO:0000256" key="2">
    <source>
        <dbReference type="ARBA" id="ARBA00022475"/>
    </source>
</evidence>